<evidence type="ECO:0000256" key="8">
    <source>
        <dbReference type="ARBA" id="ARBA00023264"/>
    </source>
</evidence>
<reference evidence="20 21" key="2">
    <citation type="journal article" date="2010" name="J Osaka Dent Univ">
        <title>Isolation and identification of Rothia mucilaginosa from persistent apical periodontitis lesions.</title>
        <authorList>
            <person name="Yamane K."/>
            <person name="Yoshida M."/>
            <person name="Fujihira T."/>
            <person name="Baba T."/>
            <person name="Tsuji N."/>
            <person name="Hayashi H."/>
            <person name="Sugimori C."/>
            <person name="Yamanaka T."/>
            <person name="Mashimo C."/>
            <person name="Nambu T."/>
            <person name="Kawai H."/>
            <person name="Fukushima H."/>
        </authorList>
    </citation>
    <scope>NUCLEOTIDE SEQUENCE [LARGE SCALE GENOMIC DNA]</scope>
    <source>
        <strain evidence="20 21">DY-18</strain>
    </source>
</reference>
<feature type="binding site" evidence="13">
    <location>
        <position position="315"/>
    </location>
    <ligand>
        <name>sn-glycerol 3-phosphate</name>
        <dbReference type="ChEBI" id="CHEBI:57597"/>
    </ligand>
</feature>
<dbReference type="Gene3D" id="1.10.1040.10">
    <property type="entry name" value="N-(1-d-carboxylethyl)-l-norvaline Dehydrogenase, domain 2"/>
    <property type="match status" value="1"/>
</dbReference>
<dbReference type="GO" id="GO:0046167">
    <property type="term" value="P:glycerol-3-phosphate biosynthetic process"/>
    <property type="evidence" value="ECO:0007669"/>
    <property type="project" value="UniProtKB-UniRule"/>
</dbReference>
<dbReference type="InterPro" id="IPR013328">
    <property type="entry name" value="6PGD_dom2"/>
</dbReference>
<feature type="binding site" evidence="13">
    <location>
        <position position="201"/>
    </location>
    <ligand>
        <name>NADPH</name>
        <dbReference type="ChEBI" id="CHEBI:57783"/>
    </ligand>
</feature>
<evidence type="ECO:0000256" key="3">
    <source>
        <dbReference type="ARBA" id="ARBA00022857"/>
    </source>
</evidence>
<dbReference type="GO" id="GO:0141153">
    <property type="term" value="F:glycerol-3-phosphate dehydrogenase (NADP+) activity"/>
    <property type="evidence" value="ECO:0007669"/>
    <property type="project" value="RHEA"/>
</dbReference>
<evidence type="ECO:0000256" key="5">
    <source>
        <dbReference type="ARBA" id="ARBA00023027"/>
    </source>
</evidence>
<dbReference type="GO" id="GO:0005975">
    <property type="term" value="P:carbohydrate metabolic process"/>
    <property type="evidence" value="ECO:0007669"/>
    <property type="project" value="InterPro"/>
</dbReference>
<dbReference type="AlphaFoldDB" id="D2NSL8"/>
<feature type="binding site" evidence="15">
    <location>
        <begin position="316"/>
        <end position="317"/>
    </location>
    <ligand>
        <name>substrate</name>
    </ligand>
</feature>
<comment type="subcellular location">
    <subcellularLocation>
        <location evidence="13">Cytoplasm</location>
    </subcellularLocation>
</comment>
<dbReference type="NCBIfam" id="NF000942">
    <property type="entry name" value="PRK00094.1-4"/>
    <property type="match status" value="1"/>
</dbReference>
<evidence type="ECO:0000256" key="10">
    <source>
        <dbReference type="ARBA" id="ARBA00066687"/>
    </source>
</evidence>
<dbReference type="InterPro" id="IPR006168">
    <property type="entry name" value="G3P_DH_NAD-dep"/>
</dbReference>
<feature type="binding site" evidence="13">
    <location>
        <position position="342"/>
    </location>
    <ligand>
        <name>NADPH</name>
        <dbReference type="ChEBI" id="CHEBI:57783"/>
    </ligand>
</feature>
<evidence type="ECO:0000259" key="19">
    <source>
        <dbReference type="Pfam" id="PF07479"/>
    </source>
</evidence>
<dbReference type="Pfam" id="PF01210">
    <property type="entry name" value="NAD_Gly3P_dh_N"/>
    <property type="match status" value="1"/>
</dbReference>
<feature type="binding site" evidence="13">
    <location>
        <position position="96"/>
    </location>
    <ligand>
        <name>NADPH</name>
        <dbReference type="ChEBI" id="CHEBI:57783"/>
    </ligand>
</feature>
<evidence type="ECO:0000256" key="7">
    <source>
        <dbReference type="ARBA" id="ARBA00023209"/>
    </source>
</evidence>
<feature type="binding site" evidence="13">
    <location>
        <position position="153"/>
    </location>
    <ligand>
        <name>NADPH</name>
        <dbReference type="ChEBI" id="CHEBI:57783"/>
    </ligand>
</feature>
<dbReference type="InterPro" id="IPR006109">
    <property type="entry name" value="G3P_DH_NAD-dep_C"/>
</dbReference>
<dbReference type="eggNOG" id="COG0240">
    <property type="taxonomic scope" value="Bacteria"/>
</dbReference>
<evidence type="ECO:0000256" key="11">
    <source>
        <dbReference type="ARBA" id="ARBA00069372"/>
    </source>
</evidence>
<dbReference type="GO" id="GO:0141152">
    <property type="term" value="F:glycerol-3-phosphate dehydrogenase (NAD+) activity"/>
    <property type="evidence" value="ECO:0007669"/>
    <property type="project" value="RHEA"/>
</dbReference>
<feature type="binding site" evidence="13">
    <location>
        <position position="305"/>
    </location>
    <ligand>
        <name>sn-glycerol 3-phosphate</name>
        <dbReference type="ChEBI" id="CHEBI:57597"/>
    </ligand>
</feature>
<dbReference type="Proteomes" id="UP000001883">
    <property type="component" value="Chromosome"/>
</dbReference>
<feature type="domain" description="Glycerol-3-phosphate dehydrogenase NAD-dependent C-terminal" evidence="19">
    <location>
        <begin position="241"/>
        <end position="379"/>
    </location>
</feature>
<dbReference type="InterPro" id="IPR011128">
    <property type="entry name" value="G3P_DH_NAD-dep_N"/>
</dbReference>
<comment type="caution">
    <text evidence="13">Lacks conserved residue(s) required for the propagation of feature annotation.</text>
</comment>
<evidence type="ECO:0000256" key="15">
    <source>
        <dbReference type="PIRSR" id="PIRSR000114-2"/>
    </source>
</evidence>
<feature type="binding site" evidence="13">
    <location>
        <position position="197"/>
    </location>
    <ligand>
        <name>sn-glycerol 3-phosphate</name>
        <dbReference type="ChEBI" id="CHEBI:57597"/>
    </ligand>
</feature>
<feature type="binding site" evidence="13">
    <location>
        <position position="79"/>
    </location>
    <ligand>
        <name>NADPH</name>
        <dbReference type="ChEBI" id="CHEBI:57783"/>
    </ligand>
</feature>
<feature type="binding site" evidence="13">
    <location>
        <position position="153"/>
    </location>
    <ligand>
        <name>sn-glycerol 3-phosphate</name>
        <dbReference type="ChEBI" id="CHEBI:57597"/>
    </ligand>
</feature>
<dbReference type="SUPFAM" id="SSF48179">
    <property type="entry name" value="6-phosphogluconate dehydrogenase C-terminal domain-like"/>
    <property type="match status" value="1"/>
</dbReference>
<reference evidence="20 21" key="3">
    <citation type="journal article" date="2010" name="Sequencing">
        <title>Complete Genome Sequence of Rothia mucilaginosa DY-18: A Clinical Isolate with Dense Meshwork-Like Structures from a Persistent Apical Periodontitis Lesion.</title>
        <authorList>
            <person name="Yamane K."/>
            <person name="Nambu T."/>
            <person name="Yamanaka T."/>
            <person name="Mashimo C."/>
            <person name="Sugimori C."/>
            <person name="Leung K.-P."/>
            <person name="Fukushima H."/>
        </authorList>
    </citation>
    <scope>NUCLEOTIDE SEQUENCE [LARGE SCALE GENOMIC DNA]</scope>
    <source>
        <strain evidence="20 21">DY-18</strain>
    </source>
</reference>
<dbReference type="PANTHER" id="PTHR11728:SF1">
    <property type="entry name" value="GLYCEROL-3-PHOSPHATE DEHYDROGENASE [NAD(+)] 2, CHLOROPLASTIC"/>
    <property type="match status" value="1"/>
</dbReference>
<feature type="binding site" evidence="15">
    <location>
        <position position="153"/>
    </location>
    <ligand>
        <name>substrate</name>
    </ligand>
</feature>
<dbReference type="FunFam" id="1.10.1040.10:FF:000001">
    <property type="entry name" value="Glycerol-3-phosphate dehydrogenase [NAD(P)+]"/>
    <property type="match status" value="1"/>
</dbReference>
<feature type="binding site" evidence="13">
    <location>
        <position position="316"/>
    </location>
    <ligand>
        <name>sn-glycerol 3-phosphate</name>
        <dbReference type="ChEBI" id="CHEBI:57597"/>
    </ligand>
</feature>
<evidence type="ECO:0000313" key="21">
    <source>
        <dbReference type="Proteomes" id="UP000001883"/>
    </source>
</evidence>
<feature type="binding site" evidence="16">
    <location>
        <position position="201"/>
    </location>
    <ligand>
        <name>NAD(+)</name>
        <dbReference type="ChEBI" id="CHEBI:57540"/>
    </ligand>
</feature>
<feature type="binding site" evidence="13">
    <location>
        <position position="53"/>
    </location>
    <ligand>
        <name>NADPH</name>
        <dbReference type="ChEBI" id="CHEBI:57783"/>
    </ligand>
</feature>
<name>D2NSL8_ROTMD</name>
<dbReference type="SUPFAM" id="SSF51735">
    <property type="entry name" value="NAD(P)-binding Rossmann-fold domains"/>
    <property type="match status" value="1"/>
</dbReference>
<evidence type="ECO:0000256" key="16">
    <source>
        <dbReference type="PIRSR" id="PIRSR000114-3"/>
    </source>
</evidence>
<comment type="similarity">
    <text evidence="1 13 17">Belongs to the NAD-dependent glycerol-3-phosphate dehydrogenase family.</text>
</comment>
<dbReference type="InterPro" id="IPR008927">
    <property type="entry name" value="6-PGluconate_DH-like_C_sf"/>
</dbReference>
<dbReference type="HOGENOM" id="CLU_033449_0_2_11"/>
<sequence length="394" mass="41592">MPDRAPSVAHPRTSQGREAGVFVTFFGRTPAASPEFTPPATVQSIAVLGAGSWGTAFAKIAADAARERGDDTRVTLIGRDEQVMAECERSRENARYFPGMKLPDNMHFTADAPAALTGADIVVLALPAQVLRSQLQSFARYIEPNAMLVSLAKGLETGTGLRMSQVITEELEESMALRGADVRAIGHIPHRVCVLSGPNLAKEIMGEEPTASVVAARTLPVAEAVAHAIACAYFRPYTNTDVVGTEIGGLVKNVIALCVGICEGRNYGDNSKASIMTRGLAEITRLAVALGGEAATMSGLAGMGDLIATCSSPLSRNHTAGRLLAQGITPDRLHEHMSQTAESIKSAPVVAELARRHGVEMPIVEAVVAVLSGRIGIEDLAPQLLGRRLKHEGH</sequence>
<keyword evidence="5 13" id="KW-0520">NAD</keyword>
<evidence type="ECO:0000313" key="20">
    <source>
        <dbReference type="EMBL" id="BAI64644.1"/>
    </source>
</evidence>
<dbReference type="HAMAP" id="MF_00394">
    <property type="entry name" value="NAD_Glyc3P_dehydrog"/>
    <property type="match status" value="1"/>
</dbReference>
<keyword evidence="13" id="KW-0963">Cytoplasm</keyword>
<evidence type="ECO:0000256" key="17">
    <source>
        <dbReference type="RuleBase" id="RU000437"/>
    </source>
</evidence>
<dbReference type="EC" id="1.1.1.94" evidence="10 13"/>
<keyword evidence="8 13" id="KW-1208">Phospholipid metabolism</keyword>
<evidence type="ECO:0000256" key="4">
    <source>
        <dbReference type="ARBA" id="ARBA00023002"/>
    </source>
</evidence>
<dbReference type="NCBIfam" id="NF000940">
    <property type="entry name" value="PRK00094.1-2"/>
    <property type="match status" value="1"/>
</dbReference>
<dbReference type="GO" id="GO:0006650">
    <property type="term" value="P:glycerophospholipid metabolic process"/>
    <property type="evidence" value="ECO:0007669"/>
    <property type="project" value="UniProtKB-UniRule"/>
</dbReference>
<keyword evidence="6 13" id="KW-0443">Lipid metabolism</keyword>
<dbReference type="PANTHER" id="PTHR11728">
    <property type="entry name" value="GLYCEROL-3-PHOSPHATE DEHYDROGENASE"/>
    <property type="match status" value="1"/>
</dbReference>
<keyword evidence="4 13" id="KW-0560">Oxidoreductase</keyword>
<keyword evidence="3 13" id="KW-0521">NADP</keyword>
<evidence type="ECO:0000256" key="14">
    <source>
        <dbReference type="PIRSR" id="PIRSR000114-1"/>
    </source>
</evidence>
<evidence type="ECO:0000256" key="13">
    <source>
        <dbReference type="HAMAP-Rule" id="MF_00394"/>
    </source>
</evidence>
<comment type="function">
    <text evidence="13">Catalyzes the reduction of the glycolytic intermediate dihydroxyacetone phosphate (DHAP) to sn-glycerol 3-phosphate (G3P), the key precursor for phospholipid synthesis.</text>
</comment>
<feature type="binding site" evidence="13">
    <location>
        <position position="252"/>
    </location>
    <ligand>
        <name>sn-glycerol 3-phosphate</name>
        <dbReference type="ChEBI" id="CHEBI:57597"/>
    </ligand>
</feature>
<reference evidence="21" key="1">
    <citation type="submission" date="2009-07" db="EMBL/GenBank/DDBJ databases">
        <title>Complete genome sequence of Rothia mucilaginosa DJ.</title>
        <authorList>
            <person name="Yamane K."/>
            <person name="Nambu T."/>
            <person name="Mashimo C."/>
            <person name="Sugimori C."/>
            <person name="Yamanaka T."/>
            <person name="Leung K."/>
            <person name="Fukushima H."/>
        </authorList>
    </citation>
    <scope>NUCLEOTIDE SEQUENCE [LARGE SCALE GENOMIC DNA]</scope>
    <source>
        <strain evidence="21">DY-18</strain>
    </source>
</reference>
<evidence type="ECO:0000256" key="1">
    <source>
        <dbReference type="ARBA" id="ARBA00011009"/>
    </source>
</evidence>
<feature type="domain" description="Glycerol-3-phosphate dehydrogenase NAD-dependent N-terminal" evidence="18">
    <location>
        <begin position="44"/>
        <end position="217"/>
    </location>
</feature>
<feature type="binding site" evidence="13">
    <location>
        <position position="317"/>
    </location>
    <ligand>
        <name>sn-glycerol 3-phosphate</name>
        <dbReference type="ChEBI" id="CHEBI:57597"/>
    </ligand>
</feature>
<dbReference type="UniPathway" id="UPA00940"/>
<comment type="catalytic activity">
    <reaction evidence="9">
        <text>sn-glycerol 3-phosphate + NADP(+) = dihydroxyacetone phosphate + NADPH + H(+)</text>
        <dbReference type="Rhea" id="RHEA:11096"/>
        <dbReference type="ChEBI" id="CHEBI:15378"/>
        <dbReference type="ChEBI" id="CHEBI:57597"/>
        <dbReference type="ChEBI" id="CHEBI:57642"/>
        <dbReference type="ChEBI" id="CHEBI:57783"/>
        <dbReference type="ChEBI" id="CHEBI:58349"/>
        <dbReference type="EC" id="1.1.1.94"/>
    </reaction>
    <physiologicalReaction direction="right-to-left" evidence="9">
        <dbReference type="Rhea" id="RHEA:11098"/>
    </physiologicalReaction>
</comment>
<dbReference type="GO" id="GO:0046168">
    <property type="term" value="P:glycerol-3-phosphate catabolic process"/>
    <property type="evidence" value="ECO:0007669"/>
    <property type="project" value="InterPro"/>
</dbReference>
<evidence type="ECO:0000256" key="9">
    <source>
        <dbReference type="ARBA" id="ARBA00052716"/>
    </source>
</evidence>
<dbReference type="STRING" id="680646.RMDY18_08120"/>
<dbReference type="PIRSF" id="PIRSF000114">
    <property type="entry name" value="Glycerol-3-P_dh"/>
    <property type="match status" value="1"/>
</dbReference>
<evidence type="ECO:0000256" key="12">
    <source>
        <dbReference type="ARBA" id="ARBA00080511"/>
    </source>
</evidence>
<dbReference type="GO" id="GO:0051287">
    <property type="term" value="F:NAD binding"/>
    <property type="evidence" value="ECO:0007669"/>
    <property type="project" value="InterPro"/>
</dbReference>
<feature type="active site" description="Proton acceptor" evidence="13 14">
    <location>
        <position position="252"/>
    </location>
</feature>
<dbReference type="Pfam" id="PF07479">
    <property type="entry name" value="NAD_Gly3P_dh_C"/>
    <property type="match status" value="1"/>
</dbReference>
<keyword evidence="7 13" id="KW-0594">Phospholipid biosynthesis</keyword>
<dbReference type="KEGG" id="rmu:RMDY18_08120"/>
<evidence type="ECO:0000256" key="2">
    <source>
        <dbReference type="ARBA" id="ARBA00022516"/>
    </source>
</evidence>
<dbReference type="PRINTS" id="PR00077">
    <property type="entry name" value="GPDHDRGNASE"/>
</dbReference>
<gene>
    <name evidence="13" type="primary">gpsA</name>
    <name evidence="20" type="ordered locus">RMDY18_08120</name>
</gene>
<organism evidence="20 21">
    <name type="scientific">Rothia mucilaginosa (strain DY-18)</name>
    <name type="common">Stomatococcus mucilaginosus</name>
    <dbReference type="NCBI Taxonomy" id="680646"/>
    <lineage>
        <taxon>Bacteria</taxon>
        <taxon>Bacillati</taxon>
        <taxon>Actinomycetota</taxon>
        <taxon>Actinomycetes</taxon>
        <taxon>Micrococcales</taxon>
        <taxon>Micrococcaceae</taxon>
        <taxon>Rothia</taxon>
    </lineage>
</organism>
<accession>D2NSL8</accession>
<dbReference type="GO" id="GO:0008654">
    <property type="term" value="P:phospholipid biosynthetic process"/>
    <property type="evidence" value="ECO:0007669"/>
    <property type="project" value="UniProtKB-KW"/>
</dbReference>
<dbReference type="GO" id="GO:0005829">
    <property type="term" value="C:cytosol"/>
    <property type="evidence" value="ECO:0007669"/>
    <property type="project" value="TreeGrafter"/>
</dbReference>
<evidence type="ECO:0000256" key="6">
    <source>
        <dbReference type="ARBA" id="ARBA00023098"/>
    </source>
</evidence>
<evidence type="ECO:0000259" key="18">
    <source>
        <dbReference type="Pfam" id="PF01210"/>
    </source>
</evidence>
<proteinExistence type="inferred from homology"/>
<keyword evidence="13" id="KW-0547">Nucleotide-binding</keyword>
<keyword evidence="2 13" id="KW-0444">Lipid biosynthesis</keyword>
<dbReference type="FunFam" id="3.40.50.720:FF:000019">
    <property type="entry name" value="Glycerol-3-phosphate dehydrogenase [NAD(P)+]"/>
    <property type="match status" value="1"/>
</dbReference>
<comment type="catalytic activity">
    <reaction evidence="13">
        <text>sn-glycerol 3-phosphate + NAD(+) = dihydroxyacetone phosphate + NADH + H(+)</text>
        <dbReference type="Rhea" id="RHEA:11092"/>
        <dbReference type="ChEBI" id="CHEBI:15378"/>
        <dbReference type="ChEBI" id="CHEBI:57540"/>
        <dbReference type="ChEBI" id="CHEBI:57597"/>
        <dbReference type="ChEBI" id="CHEBI:57642"/>
        <dbReference type="ChEBI" id="CHEBI:57945"/>
        <dbReference type="EC" id="1.1.1.94"/>
    </reaction>
</comment>
<feature type="binding site" evidence="13">
    <location>
        <position position="52"/>
    </location>
    <ligand>
        <name>NADPH</name>
        <dbReference type="ChEBI" id="CHEBI:57783"/>
    </ligand>
</feature>
<keyword evidence="21" id="KW-1185">Reference proteome</keyword>
<dbReference type="InterPro" id="IPR036291">
    <property type="entry name" value="NAD(P)-bd_dom_sf"/>
</dbReference>
<dbReference type="Gene3D" id="3.40.50.720">
    <property type="entry name" value="NAD(P)-binding Rossmann-like Domain"/>
    <property type="match status" value="1"/>
</dbReference>
<feature type="binding site" evidence="16">
    <location>
        <position position="316"/>
    </location>
    <ligand>
        <name>NAD(+)</name>
        <dbReference type="ChEBI" id="CHEBI:57540"/>
    </ligand>
</feature>
<feature type="binding site" evidence="16">
    <location>
        <begin position="49"/>
        <end position="54"/>
    </location>
    <ligand>
        <name>NAD(+)</name>
        <dbReference type="ChEBI" id="CHEBI:57540"/>
    </ligand>
</feature>
<protein>
    <recommendedName>
        <fullName evidence="11 13">Glycerol-3-phosphate dehydrogenase [NAD(P)+]</fullName>
        <ecNumber evidence="10 13">1.1.1.94</ecNumber>
    </recommendedName>
    <alternativeName>
        <fullName evidence="13">NAD(P)(+)-dependent glycerol-3-phosphate dehydrogenase</fullName>
    </alternativeName>
    <alternativeName>
        <fullName evidence="12 13">NAD(P)H-dependent dihydroxyacetone-phosphate reductase</fullName>
    </alternativeName>
</protein>
<dbReference type="EMBL" id="AP011540">
    <property type="protein sequence ID" value="BAI64644.1"/>
    <property type="molecule type" value="Genomic_DNA"/>
</dbReference>
<comment type="pathway">
    <text evidence="13">Membrane lipid metabolism; glycerophospholipid metabolism.</text>
</comment>
<feature type="binding site" evidence="13">
    <location>
        <position position="316"/>
    </location>
    <ligand>
        <name>NADPH</name>
        <dbReference type="ChEBI" id="CHEBI:57783"/>
    </ligand>
</feature>